<keyword evidence="3" id="KW-0808">Transferase</keyword>
<proteinExistence type="predicted"/>
<evidence type="ECO:0000256" key="3">
    <source>
        <dbReference type="ARBA" id="ARBA00022679"/>
    </source>
</evidence>
<evidence type="ECO:0000259" key="9">
    <source>
        <dbReference type="Pfam" id="PF01636"/>
    </source>
</evidence>
<name>A0A918GEI2_9ACTN</name>
<gene>
    <name evidence="10" type="ORF">GCM10010269_82140</name>
</gene>
<evidence type="ECO:0000313" key="10">
    <source>
        <dbReference type="EMBL" id="GGS31129.1"/>
    </source>
</evidence>
<evidence type="ECO:0000256" key="5">
    <source>
        <dbReference type="ARBA" id="ARBA00036820"/>
    </source>
</evidence>
<comment type="subcellular location">
    <subcellularLocation>
        <location evidence="1">Cytoplasm</location>
    </subcellularLocation>
</comment>
<evidence type="ECO:0000256" key="7">
    <source>
        <dbReference type="ARBA" id="ARBA00038873"/>
    </source>
</evidence>
<evidence type="ECO:0000256" key="8">
    <source>
        <dbReference type="ARBA" id="ARBA00040505"/>
    </source>
</evidence>
<dbReference type="EC" id="2.7.1.81" evidence="7"/>
<keyword evidence="2" id="KW-0963">Cytoplasm</keyword>
<evidence type="ECO:0000256" key="2">
    <source>
        <dbReference type="ARBA" id="ARBA00022490"/>
    </source>
</evidence>
<dbReference type="InterPro" id="IPR002575">
    <property type="entry name" value="Aminoglycoside_PTrfase"/>
</dbReference>
<keyword evidence="4" id="KW-0418">Kinase</keyword>
<dbReference type="InterPro" id="IPR011009">
    <property type="entry name" value="Kinase-like_dom_sf"/>
</dbReference>
<evidence type="ECO:0000256" key="1">
    <source>
        <dbReference type="ARBA" id="ARBA00004496"/>
    </source>
</evidence>
<dbReference type="PANTHER" id="PTHR21064:SF1">
    <property type="entry name" value="HYDROXYLYSINE KINASE"/>
    <property type="match status" value="1"/>
</dbReference>
<organism evidence="10 11">
    <name type="scientific">Streptomyces humidus</name>
    <dbReference type="NCBI Taxonomy" id="52259"/>
    <lineage>
        <taxon>Bacteria</taxon>
        <taxon>Bacillati</taxon>
        <taxon>Actinomycetota</taxon>
        <taxon>Actinomycetes</taxon>
        <taxon>Kitasatosporales</taxon>
        <taxon>Streptomycetaceae</taxon>
        <taxon>Streptomyces</taxon>
    </lineage>
</organism>
<dbReference type="GO" id="GO:0005737">
    <property type="term" value="C:cytoplasm"/>
    <property type="evidence" value="ECO:0007669"/>
    <property type="project" value="UniProtKB-SubCell"/>
</dbReference>
<comment type="function">
    <text evidence="6">Catalyzes the GTP-dependent phosphorylation of 5-hydroxy-L-lysine.</text>
</comment>
<accession>A0A918GEI2</accession>
<dbReference type="Gene3D" id="3.90.1200.10">
    <property type="match status" value="1"/>
</dbReference>
<dbReference type="GO" id="GO:0047992">
    <property type="term" value="F:hydroxylysine kinase activity"/>
    <property type="evidence" value="ECO:0007669"/>
    <property type="project" value="UniProtKB-EC"/>
</dbReference>
<comment type="caution">
    <text evidence="10">The sequence shown here is derived from an EMBL/GenBank/DDBJ whole genome shotgun (WGS) entry which is preliminary data.</text>
</comment>
<reference evidence="10" key="1">
    <citation type="journal article" date="2014" name="Int. J. Syst. Evol. Microbiol.">
        <title>Complete genome sequence of Corynebacterium casei LMG S-19264T (=DSM 44701T), isolated from a smear-ripened cheese.</title>
        <authorList>
            <consortium name="US DOE Joint Genome Institute (JGI-PGF)"/>
            <person name="Walter F."/>
            <person name="Albersmeier A."/>
            <person name="Kalinowski J."/>
            <person name="Ruckert C."/>
        </authorList>
    </citation>
    <scope>NUCLEOTIDE SEQUENCE</scope>
    <source>
        <strain evidence="10">JCM 4386</strain>
    </source>
</reference>
<keyword evidence="11" id="KW-1185">Reference proteome</keyword>
<reference evidence="10" key="2">
    <citation type="submission" date="2020-09" db="EMBL/GenBank/DDBJ databases">
        <authorList>
            <person name="Sun Q."/>
            <person name="Ohkuma M."/>
        </authorList>
    </citation>
    <scope>NUCLEOTIDE SEQUENCE</scope>
    <source>
        <strain evidence="10">JCM 4386</strain>
    </source>
</reference>
<dbReference type="AlphaFoldDB" id="A0A918GEI2"/>
<feature type="domain" description="Aminoglycoside phosphotransferase" evidence="9">
    <location>
        <begin position="33"/>
        <end position="268"/>
    </location>
</feature>
<dbReference type="Proteomes" id="UP000606194">
    <property type="component" value="Unassembled WGS sequence"/>
</dbReference>
<dbReference type="InterPro" id="IPR050249">
    <property type="entry name" value="Pseudomonas-type_ThrB"/>
</dbReference>
<dbReference type="Pfam" id="PF01636">
    <property type="entry name" value="APH"/>
    <property type="match status" value="1"/>
</dbReference>
<evidence type="ECO:0000313" key="11">
    <source>
        <dbReference type="Proteomes" id="UP000606194"/>
    </source>
</evidence>
<evidence type="ECO:0000256" key="4">
    <source>
        <dbReference type="ARBA" id="ARBA00022777"/>
    </source>
</evidence>
<dbReference type="PANTHER" id="PTHR21064">
    <property type="entry name" value="AMINOGLYCOSIDE PHOSPHOTRANSFERASE DOMAIN-CONTAINING PROTEIN-RELATED"/>
    <property type="match status" value="1"/>
</dbReference>
<sequence length="348" mass="38243">MSPTALSGGQEEEIVLTEHLNAQYEMSVDAVDFLGGEVDRNYRIETSAGVTFLAKVQKDKDLRTLQWQEAILVHLASRDAGVSMPTIVPTSDGRLHSRYSLKANTAIVSVHNWLSGTELIKLPSHSDSLLTDIGAKSASITRALEGFDAPALHQSHHWDVTRSDRAIRSCLDDHPQLAGEPYVRTVLEWFNEVQSKLTELPRALVHHDLNDNNLLVDTNDGQQHVSGVLDFNDALFSVRVAEPAIAGAYAMLRKEDPLRALGLVVAGYQQVQSLSADELEVVYPLAVARLCVQVLTLTARSQSNPTEYGTRRMEHTLPALGRLLEIEPAAATTYLREARGDVAQAKVI</sequence>
<dbReference type="RefSeq" id="WP_190154422.1">
    <property type="nucleotide sequence ID" value="NZ_BMTL01000070.1"/>
</dbReference>
<protein>
    <recommendedName>
        <fullName evidence="8">Hydroxylysine kinase</fullName>
        <ecNumber evidence="7">2.7.1.81</ecNumber>
    </recommendedName>
</protein>
<dbReference type="SUPFAM" id="SSF56112">
    <property type="entry name" value="Protein kinase-like (PK-like)"/>
    <property type="match status" value="1"/>
</dbReference>
<dbReference type="EMBL" id="BMTL01000070">
    <property type="protein sequence ID" value="GGS31129.1"/>
    <property type="molecule type" value="Genomic_DNA"/>
</dbReference>
<comment type="catalytic activity">
    <reaction evidence="5">
        <text>(5R)-5-hydroxy-L-lysine + GTP = (5R)-5-phosphooxy-L-lysine + GDP + H(+)</text>
        <dbReference type="Rhea" id="RHEA:19049"/>
        <dbReference type="ChEBI" id="CHEBI:15378"/>
        <dbReference type="ChEBI" id="CHEBI:37565"/>
        <dbReference type="ChEBI" id="CHEBI:57882"/>
        <dbReference type="ChEBI" id="CHEBI:58189"/>
        <dbReference type="ChEBI" id="CHEBI:58357"/>
        <dbReference type="EC" id="2.7.1.81"/>
    </reaction>
</comment>
<evidence type="ECO:0000256" key="6">
    <source>
        <dbReference type="ARBA" id="ARBA00037368"/>
    </source>
</evidence>